<reference evidence="2 3" key="1">
    <citation type="submission" date="2024-01" db="EMBL/GenBank/DDBJ databases">
        <title>A telomere-to-telomere, gap-free genome of sweet tea (Lithocarpus litseifolius).</title>
        <authorList>
            <person name="Zhou J."/>
        </authorList>
    </citation>
    <scope>NUCLEOTIDE SEQUENCE [LARGE SCALE GENOMIC DNA]</scope>
    <source>
        <strain evidence="2">Zhou-2022a</strain>
        <tissue evidence="2">Leaf</tissue>
    </source>
</reference>
<name>A0AAW2BEG3_9ROSI</name>
<proteinExistence type="predicted"/>
<organism evidence="2 3">
    <name type="scientific">Lithocarpus litseifolius</name>
    <dbReference type="NCBI Taxonomy" id="425828"/>
    <lineage>
        <taxon>Eukaryota</taxon>
        <taxon>Viridiplantae</taxon>
        <taxon>Streptophyta</taxon>
        <taxon>Embryophyta</taxon>
        <taxon>Tracheophyta</taxon>
        <taxon>Spermatophyta</taxon>
        <taxon>Magnoliopsida</taxon>
        <taxon>eudicotyledons</taxon>
        <taxon>Gunneridae</taxon>
        <taxon>Pentapetalae</taxon>
        <taxon>rosids</taxon>
        <taxon>fabids</taxon>
        <taxon>Fagales</taxon>
        <taxon>Fagaceae</taxon>
        <taxon>Lithocarpus</taxon>
    </lineage>
</organism>
<protein>
    <recommendedName>
        <fullName evidence="4">Peptidase A2 domain-containing protein</fullName>
    </recommendedName>
</protein>
<sequence>MTCVATLRVEYGDQILGFCISKADKEICGIDFTKGLKKLTSLKGGLDCSMAQICVAFNGDDGFVRPCQGVKGSDGLGLKDGGEGMGGSEMVKGEAILFLWNFSEDSFPLNLDILLEGAIGGSTRLAYGTILDQRVKNLESTSHQGNEEGTLFQNPSDDEDEIVNLTTDMVQEEQPSQKFLETISRINFQKWHSKAKIVISKDFKFEVIALIDSGANLNCIQEGIIPSKYFRKTRERLTSTSGVKNMTNRVILGNPFMCLLYPFITDSERITTHPFGQLAKFKFLRSLEPRDISSLQEVSVSKILNLISAKTKHLEYLKDDLRYKMVEEQLTCKNIQEEIKKFEERLKQEVCSDLPTAFWHRKRHKVALPYVKDFNEKDIPTKARPIQMNQELMVFCRARPIQMNQSSIYQNLRKQCKPPFDRLQTNPSPWTQAHTSVIQEIKKYVKTLPCLGIPSAIPSRLSRLMPLT</sequence>
<keyword evidence="3" id="KW-1185">Reference proteome</keyword>
<evidence type="ECO:0000313" key="3">
    <source>
        <dbReference type="Proteomes" id="UP001459277"/>
    </source>
</evidence>
<comment type="caution">
    <text evidence="2">The sequence shown here is derived from an EMBL/GenBank/DDBJ whole genome shotgun (WGS) entry which is preliminary data.</text>
</comment>
<evidence type="ECO:0008006" key="4">
    <source>
        <dbReference type="Google" id="ProtNLM"/>
    </source>
</evidence>
<feature type="coiled-coil region" evidence="1">
    <location>
        <begin position="325"/>
        <end position="352"/>
    </location>
</feature>
<gene>
    <name evidence="2" type="ORF">SO802_033924</name>
</gene>
<evidence type="ECO:0000313" key="2">
    <source>
        <dbReference type="EMBL" id="KAK9984399.1"/>
    </source>
</evidence>
<dbReference type="AlphaFoldDB" id="A0AAW2BEG3"/>
<keyword evidence="1" id="KW-0175">Coiled coil</keyword>
<evidence type="ECO:0000256" key="1">
    <source>
        <dbReference type="SAM" id="Coils"/>
    </source>
</evidence>
<dbReference type="Proteomes" id="UP001459277">
    <property type="component" value="Unassembled WGS sequence"/>
</dbReference>
<dbReference type="EMBL" id="JAZDWU010000012">
    <property type="protein sequence ID" value="KAK9984399.1"/>
    <property type="molecule type" value="Genomic_DNA"/>
</dbReference>
<accession>A0AAW2BEG3</accession>